<name>A0A834GF09_RHOSS</name>
<dbReference type="Pfam" id="PF22936">
    <property type="entry name" value="Pol_BBD"/>
    <property type="match status" value="1"/>
</dbReference>
<sequence length="384" mass="42202">MLRQWEQCNDLVSSWILNSTETAIRGSILYAETAREVWLDLCDRFTQTNASKVYQLKQAIGKTTQEETSVSTYFTRMKALWDELSSLSTVQPCTCGHGKANAALHQQDRAMEFLQGLHEHYSNLRSQILLMEPFPSAAKIYALVRQEEKQQEIHSSTPSTTMPEAAALIVNSVTTNGTENQSTPSQNHANLSTNSRGSGYHPNRSSNRYNGNPNQRNIGGDHRQTGKPRMYCDYCVRNNHNQDTCYRLHGYPTDKPRGSSNSHRLSSSSSSGAPRSNDRAMVAAPLITQDQYNNILAMLSSGSINSQANLAGIALNALDSAWIIDTGASNHMCSSLACFSSYSPCSTHVQLPDGSHAPLNGNTDISWKLSGIKVSSKSTSFLLG</sequence>
<dbReference type="OrthoDB" id="1706190at2759"/>
<dbReference type="InterPro" id="IPR054722">
    <property type="entry name" value="PolX-like_BBD"/>
</dbReference>
<evidence type="ECO:0008006" key="6">
    <source>
        <dbReference type="Google" id="ProtNLM"/>
    </source>
</evidence>
<feature type="compositionally biased region" description="Polar residues" evidence="1">
    <location>
        <begin position="176"/>
        <end position="217"/>
    </location>
</feature>
<dbReference type="AlphaFoldDB" id="A0A834GF09"/>
<feature type="region of interest" description="Disordered" evidence="1">
    <location>
        <begin position="247"/>
        <end position="277"/>
    </location>
</feature>
<reference evidence="4" key="1">
    <citation type="submission" date="2019-11" db="EMBL/GenBank/DDBJ databases">
        <authorList>
            <person name="Liu Y."/>
            <person name="Hou J."/>
            <person name="Li T.-Q."/>
            <person name="Guan C.-H."/>
            <person name="Wu X."/>
            <person name="Wu H.-Z."/>
            <person name="Ling F."/>
            <person name="Zhang R."/>
            <person name="Shi X.-G."/>
            <person name="Ren J.-P."/>
            <person name="Chen E.-F."/>
            <person name="Sun J.-M."/>
        </authorList>
    </citation>
    <scope>NUCLEOTIDE SEQUENCE</scope>
    <source>
        <strain evidence="4">Adult_tree_wgs_1</strain>
        <tissue evidence="4">Leaves</tissue>
    </source>
</reference>
<feature type="compositionally biased region" description="Low complexity" evidence="1">
    <location>
        <begin position="259"/>
        <end position="271"/>
    </location>
</feature>
<dbReference type="PANTHER" id="PTHR34222">
    <property type="entry name" value="GAG_PRE-INTEGRS DOMAIN-CONTAINING PROTEIN"/>
    <property type="match status" value="1"/>
</dbReference>
<protein>
    <recommendedName>
        <fullName evidence="6">Retrotransposon gag domain-containing protein</fullName>
    </recommendedName>
</protein>
<comment type="caution">
    <text evidence="4">The sequence shown here is derived from an EMBL/GenBank/DDBJ whole genome shotgun (WGS) entry which is preliminary data.</text>
</comment>
<dbReference type="EMBL" id="WJXA01000009">
    <property type="protein sequence ID" value="KAF7131544.1"/>
    <property type="molecule type" value="Genomic_DNA"/>
</dbReference>
<evidence type="ECO:0000259" key="2">
    <source>
        <dbReference type="Pfam" id="PF03732"/>
    </source>
</evidence>
<dbReference type="Pfam" id="PF03732">
    <property type="entry name" value="Retrotrans_gag"/>
    <property type="match status" value="1"/>
</dbReference>
<keyword evidence="5" id="KW-1185">Reference proteome</keyword>
<organism evidence="4 5">
    <name type="scientific">Rhododendron simsii</name>
    <name type="common">Sims's rhododendron</name>
    <dbReference type="NCBI Taxonomy" id="118357"/>
    <lineage>
        <taxon>Eukaryota</taxon>
        <taxon>Viridiplantae</taxon>
        <taxon>Streptophyta</taxon>
        <taxon>Embryophyta</taxon>
        <taxon>Tracheophyta</taxon>
        <taxon>Spermatophyta</taxon>
        <taxon>Magnoliopsida</taxon>
        <taxon>eudicotyledons</taxon>
        <taxon>Gunneridae</taxon>
        <taxon>Pentapetalae</taxon>
        <taxon>asterids</taxon>
        <taxon>Ericales</taxon>
        <taxon>Ericaceae</taxon>
        <taxon>Ericoideae</taxon>
        <taxon>Rhodoreae</taxon>
        <taxon>Rhododendron</taxon>
    </lineage>
</organism>
<evidence type="ECO:0000259" key="3">
    <source>
        <dbReference type="Pfam" id="PF22936"/>
    </source>
</evidence>
<feature type="region of interest" description="Disordered" evidence="1">
    <location>
        <begin position="176"/>
        <end position="225"/>
    </location>
</feature>
<proteinExistence type="predicted"/>
<gene>
    <name evidence="4" type="ORF">RHSIM_Rhsim09G0147700</name>
</gene>
<feature type="domain" description="Retrotransposon gag" evidence="2">
    <location>
        <begin position="10"/>
        <end position="117"/>
    </location>
</feature>
<evidence type="ECO:0000313" key="5">
    <source>
        <dbReference type="Proteomes" id="UP000626092"/>
    </source>
</evidence>
<dbReference type="Proteomes" id="UP000626092">
    <property type="component" value="Unassembled WGS sequence"/>
</dbReference>
<evidence type="ECO:0000256" key="1">
    <source>
        <dbReference type="SAM" id="MobiDB-lite"/>
    </source>
</evidence>
<evidence type="ECO:0000313" key="4">
    <source>
        <dbReference type="EMBL" id="KAF7131544.1"/>
    </source>
</evidence>
<dbReference type="InterPro" id="IPR005162">
    <property type="entry name" value="Retrotrans_gag_dom"/>
</dbReference>
<feature type="domain" description="Retrovirus-related Pol polyprotein from transposon TNT 1-94-like beta-barrel" evidence="3">
    <location>
        <begin position="322"/>
        <end position="369"/>
    </location>
</feature>
<accession>A0A834GF09</accession>
<dbReference type="PANTHER" id="PTHR34222:SF99">
    <property type="entry name" value="PROTEIN, PUTATIVE-RELATED"/>
    <property type="match status" value="1"/>
</dbReference>